<evidence type="ECO:0000259" key="7">
    <source>
        <dbReference type="Pfam" id="PF02749"/>
    </source>
</evidence>
<dbReference type="KEGG" id="tid:Thein_0488"/>
<feature type="domain" description="Quinolinate phosphoribosyl transferase N-terminal" evidence="7">
    <location>
        <begin position="21"/>
        <end position="104"/>
    </location>
</feature>
<dbReference type="Pfam" id="PF01729">
    <property type="entry name" value="QRPTase_C"/>
    <property type="match status" value="1"/>
</dbReference>
<dbReference type="PANTHER" id="PTHR32179">
    <property type="entry name" value="NICOTINATE-NUCLEOTIDE PYROPHOSPHORYLASE [CARBOXYLATING]"/>
    <property type="match status" value="1"/>
</dbReference>
<feature type="domain" description="Quinolinate phosphoribosyl transferase C-terminal" evidence="6">
    <location>
        <begin position="106"/>
        <end position="275"/>
    </location>
</feature>
<reference evidence="9" key="1">
    <citation type="submission" date="2011-04" db="EMBL/GenBank/DDBJ databases">
        <title>The complete genome of Thermodesulfatator indicus DSM 15286.</title>
        <authorList>
            <person name="Lucas S."/>
            <person name="Copeland A."/>
            <person name="Lapidus A."/>
            <person name="Bruce D."/>
            <person name="Goodwin L."/>
            <person name="Pitluck S."/>
            <person name="Peters L."/>
            <person name="Kyrpides N."/>
            <person name="Mavromatis K."/>
            <person name="Pagani I."/>
            <person name="Ivanova N."/>
            <person name="Saunders L."/>
            <person name="Detter J.C."/>
            <person name="Tapia R."/>
            <person name="Han C."/>
            <person name="Land M."/>
            <person name="Hauser L."/>
            <person name="Markowitz V."/>
            <person name="Cheng J.-F."/>
            <person name="Hugenholtz P."/>
            <person name="Woyke T."/>
            <person name="Wu D."/>
            <person name="Spring S."/>
            <person name="Schroeder M."/>
            <person name="Brambilla E."/>
            <person name="Klenk H.-P."/>
            <person name="Eisen J.A."/>
        </authorList>
    </citation>
    <scope>NUCLEOTIDE SEQUENCE [LARGE SCALE GENOMIC DNA]</scope>
    <source>
        <strain evidence="9">DSM 15286 / JCM 11887 / CIR29812</strain>
    </source>
</reference>
<evidence type="ECO:0000313" key="8">
    <source>
        <dbReference type="EMBL" id="AEH44370.1"/>
    </source>
</evidence>
<dbReference type="Gene3D" id="3.90.1170.20">
    <property type="entry name" value="Quinolinate phosphoribosyl transferase, N-terminal domain"/>
    <property type="match status" value="1"/>
</dbReference>
<accession>F8AB04</accession>
<dbReference type="GO" id="GO:0004514">
    <property type="term" value="F:nicotinate-nucleotide diphosphorylase (carboxylating) activity"/>
    <property type="evidence" value="ECO:0007669"/>
    <property type="project" value="InterPro"/>
</dbReference>
<evidence type="ECO:0000256" key="2">
    <source>
        <dbReference type="ARBA" id="ARBA00019205"/>
    </source>
</evidence>
<dbReference type="InterPro" id="IPR002638">
    <property type="entry name" value="Quinolinate_PRibosylTrfase_C"/>
</dbReference>
<organism evidence="8 9">
    <name type="scientific">Thermodesulfatator indicus (strain DSM 15286 / JCM 11887 / CIR29812)</name>
    <dbReference type="NCBI Taxonomy" id="667014"/>
    <lineage>
        <taxon>Bacteria</taxon>
        <taxon>Pseudomonadati</taxon>
        <taxon>Thermodesulfobacteriota</taxon>
        <taxon>Thermodesulfobacteria</taxon>
        <taxon>Thermodesulfobacteriales</taxon>
        <taxon>Thermodesulfatatoraceae</taxon>
        <taxon>Thermodesulfatator</taxon>
    </lineage>
</organism>
<dbReference type="GO" id="GO:0009435">
    <property type="term" value="P:NAD+ biosynthetic process"/>
    <property type="evidence" value="ECO:0007669"/>
    <property type="project" value="InterPro"/>
</dbReference>
<dbReference type="HOGENOM" id="CLU_039622_2_1_0"/>
<dbReference type="PIRSF" id="PIRSF006250">
    <property type="entry name" value="NadC_ModD"/>
    <property type="match status" value="1"/>
</dbReference>
<dbReference type="PaxDb" id="667014-Thein_0488"/>
<dbReference type="RefSeq" id="WP_013907115.1">
    <property type="nucleotide sequence ID" value="NC_015681.1"/>
</dbReference>
<protein>
    <recommendedName>
        <fullName evidence="2">Putative pyrophosphorylase ModD</fullName>
    </recommendedName>
</protein>
<dbReference type="NCBIfam" id="TIGR01334">
    <property type="entry name" value="modD"/>
    <property type="match status" value="1"/>
</dbReference>
<keyword evidence="4 5" id="KW-0808">Transferase</keyword>
<dbReference type="Proteomes" id="UP000006793">
    <property type="component" value="Chromosome"/>
</dbReference>
<dbReference type="InterPro" id="IPR006242">
    <property type="entry name" value="ModD"/>
</dbReference>
<dbReference type="GO" id="GO:0005737">
    <property type="term" value="C:cytoplasm"/>
    <property type="evidence" value="ECO:0007669"/>
    <property type="project" value="TreeGrafter"/>
</dbReference>
<sequence>MIVFTEEEIEKIVTDDVPYFDLTTTILDIGDKEGIITYTARHEMIICCTEEVKRIFKKFDIETEIFKPSGIKISRGETFLLGKGKAESLHKIWKATQSLLEYACGIATKTYKLVSLARKVNPDVSVVTTRKTFPLGKKICIKAILAGGALPHRLGLSETILVFGEHLNFYGGYERFFQDLEKIKKRAVEKKITVEVKDMELALKAIEAGVDILQLDKFSIEEVQKVVNAVRQKQVNIKVAAAGGINESNIADYAATGVDIIVLTCAYFGKPADIKVKLGPIL</sequence>
<dbReference type="OrthoDB" id="9782546at2"/>
<dbReference type="InParanoid" id="F8AB04"/>
<dbReference type="eggNOG" id="COG0157">
    <property type="taxonomic scope" value="Bacteria"/>
</dbReference>
<dbReference type="CDD" id="cd01573">
    <property type="entry name" value="modD_like"/>
    <property type="match status" value="1"/>
</dbReference>
<name>F8AB04_THEID</name>
<dbReference type="SUPFAM" id="SSF54675">
    <property type="entry name" value="Nicotinate/Quinolinate PRTase N-terminal domain-like"/>
    <property type="match status" value="1"/>
</dbReference>
<dbReference type="PANTHER" id="PTHR32179:SF4">
    <property type="entry name" value="PYROPHOSPHORYLASE MODD-RELATED"/>
    <property type="match status" value="1"/>
</dbReference>
<comment type="similarity">
    <text evidence="1 5">Belongs to the NadC/ModD family.</text>
</comment>
<dbReference type="InterPro" id="IPR022412">
    <property type="entry name" value="Quinolinate_PRibosylTrfase_N"/>
</dbReference>
<gene>
    <name evidence="8" type="ordered locus">Thein_0488</name>
</gene>
<dbReference type="InterPro" id="IPR027277">
    <property type="entry name" value="NadC/ModD"/>
</dbReference>
<evidence type="ECO:0000256" key="3">
    <source>
        <dbReference type="ARBA" id="ARBA00022676"/>
    </source>
</evidence>
<dbReference type="InterPro" id="IPR037128">
    <property type="entry name" value="Quinolinate_PRibosylTase_N_sf"/>
</dbReference>
<dbReference type="GO" id="GO:0034213">
    <property type="term" value="P:quinolinate catabolic process"/>
    <property type="evidence" value="ECO:0007669"/>
    <property type="project" value="TreeGrafter"/>
</dbReference>
<evidence type="ECO:0000256" key="5">
    <source>
        <dbReference type="PIRNR" id="PIRNR006250"/>
    </source>
</evidence>
<reference evidence="8 9" key="2">
    <citation type="journal article" date="2012" name="Stand. Genomic Sci.">
        <title>Complete genome sequence of the thermophilic sulfate-reducing ocean bacterium Thermodesulfatator indicus type strain (CIR29812(T)).</title>
        <authorList>
            <person name="Anderson I."/>
            <person name="Saunders E."/>
            <person name="Lapidus A."/>
            <person name="Nolan M."/>
            <person name="Lucas S."/>
            <person name="Tice H."/>
            <person name="Del Rio T.G."/>
            <person name="Cheng J.F."/>
            <person name="Han C."/>
            <person name="Tapia R."/>
            <person name="Goodwin L.A."/>
            <person name="Pitluck S."/>
            <person name="Liolios K."/>
            <person name="Mavromatis K."/>
            <person name="Pagani I."/>
            <person name="Ivanova N."/>
            <person name="Mikhailova N."/>
            <person name="Pati A."/>
            <person name="Chen A."/>
            <person name="Palaniappan K."/>
            <person name="Land M."/>
            <person name="Hauser L."/>
            <person name="Jeffries C.D."/>
            <person name="Chang Y.J."/>
            <person name="Brambilla E.M."/>
            <person name="Rohde M."/>
            <person name="Spring S."/>
            <person name="Goker M."/>
            <person name="Detter J.C."/>
            <person name="Woyke T."/>
            <person name="Bristow J."/>
            <person name="Eisen J.A."/>
            <person name="Markowitz V."/>
            <person name="Hugenholtz P."/>
            <person name="Kyrpides N.C."/>
            <person name="Klenk H.P."/>
        </authorList>
    </citation>
    <scope>NUCLEOTIDE SEQUENCE [LARGE SCALE GENOMIC DNA]</scope>
    <source>
        <strain evidence="9">DSM 15286 / JCM 11887 / CIR29812</strain>
    </source>
</reference>
<evidence type="ECO:0000259" key="6">
    <source>
        <dbReference type="Pfam" id="PF01729"/>
    </source>
</evidence>
<dbReference type="Pfam" id="PF02749">
    <property type="entry name" value="QRPTase_N"/>
    <property type="match status" value="1"/>
</dbReference>
<dbReference type="STRING" id="667014.Thein_0488"/>
<dbReference type="AlphaFoldDB" id="F8AB04"/>
<dbReference type="EMBL" id="CP002683">
    <property type="protein sequence ID" value="AEH44370.1"/>
    <property type="molecule type" value="Genomic_DNA"/>
</dbReference>
<evidence type="ECO:0000256" key="4">
    <source>
        <dbReference type="ARBA" id="ARBA00022679"/>
    </source>
</evidence>
<evidence type="ECO:0000256" key="1">
    <source>
        <dbReference type="ARBA" id="ARBA00009400"/>
    </source>
</evidence>
<evidence type="ECO:0000313" key="9">
    <source>
        <dbReference type="Proteomes" id="UP000006793"/>
    </source>
</evidence>
<dbReference type="PATRIC" id="fig|667014.3.peg.507"/>
<dbReference type="Gene3D" id="3.20.20.70">
    <property type="entry name" value="Aldolase class I"/>
    <property type="match status" value="1"/>
</dbReference>
<dbReference type="InterPro" id="IPR013785">
    <property type="entry name" value="Aldolase_TIM"/>
</dbReference>
<proteinExistence type="inferred from homology"/>
<keyword evidence="9" id="KW-1185">Reference proteome</keyword>
<keyword evidence="3 5" id="KW-0328">Glycosyltransferase</keyword>
<dbReference type="SUPFAM" id="SSF51690">
    <property type="entry name" value="Nicotinate/Quinolinate PRTase C-terminal domain-like"/>
    <property type="match status" value="1"/>
</dbReference>
<dbReference type="InterPro" id="IPR036068">
    <property type="entry name" value="Nicotinate_pribotase-like_C"/>
</dbReference>
<dbReference type="FunFam" id="3.20.20.70:FF:000030">
    <property type="entry name" value="Nicotinate-nucleotide pyrophosphorylase, carboxylating"/>
    <property type="match status" value="1"/>
</dbReference>